<reference evidence="1 2" key="1">
    <citation type="submission" date="2019-01" db="EMBL/GenBank/DDBJ databases">
        <title>Flavobacterium sp. nov.,isolated from freshwater.</title>
        <authorList>
            <person name="Zhang R."/>
            <person name="Du Z.-J."/>
        </authorList>
    </citation>
    <scope>NUCLEOTIDE SEQUENCE [LARGE SCALE GENOMIC DNA]</scope>
    <source>
        <strain evidence="1 2">1E403</strain>
    </source>
</reference>
<proteinExistence type="predicted"/>
<gene>
    <name evidence="1" type="ORF">EPI11_17315</name>
</gene>
<dbReference type="EMBL" id="SBII01000015">
    <property type="protein sequence ID" value="RWW91985.1"/>
    <property type="molecule type" value="Genomic_DNA"/>
</dbReference>
<evidence type="ECO:0000313" key="1">
    <source>
        <dbReference type="EMBL" id="RWW91985.1"/>
    </source>
</evidence>
<name>A0A3S3Q7Q1_9FLAO</name>
<dbReference type="AlphaFoldDB" id="A0A3S3Q7Q1"/>
<dbReference type="RefSeq" id="WP_128391252.1">
    <property type="nucleotide sequence ID" value="NZ_SBII01000015.1"/>
</dbReference>
<protein>
    <submittedName>
        <fullName evidence="1">Uncharacterized protein</fullName>
    </submittedName>
</protein>
<dbReference type="OrthoDB" id="1362098at2"/>
<sequence>MKENFTTIIQAFKKAGVDIPTVQFSITEYSLNTDLSFRFGNLNEFLLFLNLTSPKDDERIDEIQSMFVETGVDAHNFFYVNFYRPKVAEL</sequence>
<comment type="caution">
    <text evidence="1">The sequence shown here is derived from an EMBL/GenBank/DDBJ whole genome shotgun (WGS) entry which is preliminary data.</text>
</comment>
<accession>A0A3S3Q7Q1</accession>
<dbReference type="Proteomes" id="UP000287527">
    <property type="component" value="Unassembled WGS sequence"/>
</dbReference>
<evidence type="ECO:0000313" key="2">
    <source>
        <dbReference type="Proteomes" id="UP000287527"/>
    </source>
</evidence>
<organism evidence="1 2">
    <name type="scientific">Flavobacterium cerinum</name>
    <dbReference type="NCBI Taxonomy" id="2502784"/>
    <lineage>
        <taxon>Bacteria</taxon>
        <taxon>Pseudomonadati</taxon>
        <taxon>Bacteroidota</taxon>
        <taxon>Flavobacteriia</taxon>
        <taxon>Flavobacteriales</taxon>
        <taxon>Flavobacteriaceae</taxon>
        <taxon>Flavobacterium</taxon>
    </lineage>
</organism>
<keyword evidence="2" id="KW-1185">Reference proteome</keyword>